<keyword evidence="7 9" id="KW-0472">Membrane</keyword>
<dbReference type="Pfam" id="PF13677">
    <property type="entry name" value="MotB_plug"/>
    <property type="match status" value="1"/>
</dbReference>
<reference evidence="19 20" key="2">
    <citation type="submission" date="2018-08" db="EMBL/GenBank/DDBJ databases">
        <title>A genome reference for cultivated species of the human gut microbiota.</title>
        <authorList>
            <person name="Zou Y."/>
            <person name="Xue W."/>
            <person name="Luo G."/>
        </authorList>
    </citation>
    <scope>NUCLEOTIDE SEQUENCE [LARGE SCALE GENOMIC DNA]</scope>
    <source>
        <strain evidence="16 20">AF36-7BH</strain>
        <strain evidence="15 19">AM32-2AC</strain>
        <strain evidence="14 21">AM37-3BH</strain>
    </source>
</reference>
<evidence type="ECO:0000313" key="19">
    <source>
        <dbReference type="Proteomes" id="UP000284794"/>
    </source>
</evidence>
<evidence type="ECO:0000256" key="7">
    <source>
        <dbReference type="ARBA" id="ARBA00023136"/>
    </source>
</evidence>
<dbReference type="Proteomes" id="UP000284794">
    <property type="component" value="Unassembled WGS sequence"/>
</dbReference>
<evidence type="ECO:0000313" key="16">
    <source>
        <dbReference type="EMBL" id="RHL65498.1"/>
    </source>
</evidence>
<reference evidence="17 18" key="1">
    <citation type="submission" date="2015-09" db="EMBL/GenBank/DDBJ databases">
        <authorList>
            <consortium name="Pathogen Informatics"/>
        </authorList>
    </citation>
    <scope>NUCLEOTIDE SEQUENCE [LARGE SCALE GENOMIC DNA]</scope>
    <source>
        <strain evidence="11 17">2789STDY5834875</strain>
        <strain evidence="12 18">2789STDY5834878</strain>
    </source>
</reference>
<dbReference type="RefSeq" id="WP_022097346.1">
    <property type="nucleotide sequence ID" value="NZ_CABIXW010000002.1"/>
</dbReference>
<evidence type="ECO:0000256" key="6">
    <source>
        <dbReference type="ARBA" id="ARBA00022989"/>
    </source>
</evidence>
<accession>A0A174YXZ7</accession>
<evidence type="ECO:0000313" key="17">
    <source>
        <dbReference type="Proteomes" id="UP000095621"/>
    </source>
</evidence>
<dbReference type="InterPro" id="IPR036737">
    <property type="entry name" value="OmpA-like_sf"/>
</dbReference>
<evidence type="ECO:0000313" key="15">
    <source>
        <dbReference type="EMBL" id="RHD06915.1"/>
    </source>
</evidence>
<sequence>MAKQRTENVPPAALWKDTFSDLMNLLLCFFVLMFAMSNIDSQKFEEIAASLSSSFSVLPQGGSALSKEGILVSSGASQLNELSNYYNNMGLNNDGDMSQDVQNAYEEIEKEGLEQSENMAEEIVDKLTASGVADYVDVTAYSKYVMLNVSGGILFNSGKSELTSEARSLLDKVADALIEYDDNVITIEGHTDSVPINTSLFPNNMMLSLYRAYSVFDFFVSEKGFSDQTMSSSGRGDAVPIATNDTPEGRAQNRRVEIKVYNSINS</sequence>
<dbReference type="Proteomes" id="UP000285201">
    <property type="component" value="Unassembled WGS sequence"/>
</dbReference>
<dbReference type="PRINTS" id="PR01021">
    <property type="entry name" value="OMPADOMAIN"/>
</dbReference>
<evidence type="ECO:0000313" key="11">
    <source>
        <dbReference type="EMBL" id="CUQ76816.1"/>
    </source>
</evidence>
<evidence type="ECO:0000313" key="21">
    <source>
        <dbReference type="Proteomes" id="UP000285844"/>
    </source>
</evidence>
<keyword evidence="8" id="KW-0998">Cell outer membrane</keyword>
<dbReference type="PROSITE" id="PS51123">
    <property type="entry name" value="OMPA_2"/>
    <property type="match status" value="1"/>
</dbReference>
<dbReference type="EMBL" id="CZBV01000002">
    <property type="protein sequence ID" value="CUQ80895.1"/>
    <property type="molecule type" value="Genomic_DNA"/>
</dbReference>
<evidence type="ECO:0000256" key="9">
    <source>
        <dbReference type="PROSITE-ProRule" id="PRU00473"/>
    </source>
</evidence>
<keyword evidence="5" id="KW-0812">Transmembrane</keyword>
<dbReference type="EMBL" id="CZBU01000003">
    <property type="protein sequence ID" value="CUQ76816.1"/>
    <property type="molecule type" value="Genomic_DNA"/>
</dbReference>
<dbReference type="PANTHER" id="PTHR30329:SF21">
    <property type="entry name" value="LIPOPROTEIN YIAD-RELATED"/>
    <property type="match status" value="1"/>
</dbReference>
<dbReference type="SUPFAM" id="SSF103088">
    <property type="entry name" value="OmpA-like"/>
    <property type="match status" value="1"/>
</dbReference>
<evidence type="ECO:0000256" key="8">
    <source>
        <dbReference type="ARBA" id="ARBA00023237"/>
    </source>
</evidence>
<evidence type="ECO:0000313" key="18">
    <source>
        <dbReference type="Proteomes" id="UP000095780"/>
    </source>
</evidence>
<proteinExistence type="inferred from homology"/>
<reference evidence="13 22" key="3">
    <citation type="journal article" date="2019" name="Nat. Med.">
        <title>A library of human gut bacterial isolates paired with longitudinal multiomics data enables mechanistic microbiome research.</title>
        <authorList>
            <person name="Poyet M."/>
            <person name="Groussin M."/>
            <person name="Gibbons S.M."/>
            <person name="Avila-Pacheco J."/>
            <person name="Jiang X."/>
            <person name="Kearney S.M."/>
            <person name="Perrotta A.R."/>
            <person name="Berdy B."/>
            <person name="Zhao S."/>
            <person name="Lieberman T.D."/>
            <person name="Swanson P.K."/>
            <person name="Smith M."/>
            <person name="Roesemann S."/>
            <person name="Alexander J.E."/>
            <person name="Rich S.A."/>
            <person name="Livny J."/>
            <person name="Vlamakis H."/>
            <person name="Clish C."/>
            <person name="Bullock K."/>
            <person name="Deik A."/>
            <person name="Scott J."/>
            <person name="Pierce K.A."/>
            <person name="Xavier R.J."/>
            <person name="Alm E.J."/>
        </authorList>
    </citation>
    <scope>NUCLEOTIDE SEQUENCE [LARGE SCALE GENOMIC DNA]</scope>
    <source>
        <strain evidence="13 22">BIOML-A1</strain>
    </source>
</reference>
<dbReference type="CDD" id="cd07185">
    <property type="entry name" value="OmpA_C-like"/>
    <property type="match status" value="1"/>
</dbReference>
<dbReference type="Proteomes" id="UP000095780">
    <property type="component" value="Unassembled WGS sequence"/>
</dbReference>
<name>A0A174YXZ7_9FIRM</name>
<dbReference type="PANTHER" id="PTHR30329">
    <property type="entry name" value="STATOR ELEMENT OF FLAGELLAR MOTOR COMPLEX"/>
    <property type="match status" value="1"/>
</dbReference>
<dbReference type="EMBL" id="QROY01000015">
    <property type="protein sequence ID" value="RHL65498.1"/>
    <property type="molecule type" value="Genomic_DNA"/>
</dbReference>
<dbReference type="GO" id="GO:0009279">
    <property type="term" value="C:cell outer membrane"/>
    <property type="evidence" value="ECO:0007669"/>
    <property type="project" value="UniProtKB-SubCell"/>
</dbReference>
<dbReference type="Gene3D" id="3.30.1330.60">
    <property type="entry name" value="OmpA-like domain"/>
    <property type="match status" value="1"/>
</dbReference>
<evidence type="ECO:0000313" key="14">
    <source>
        <dbReference type="EMBL" id="RHC11981.1"/>
    </source>
</evidence>
<evidence type="ECO:0000313" key="22">
    <source>
        <dbReference type="Proteomes" id="UP000481964"/>
    </source>
</evidence>
<evidence type="ECO:0000259" key="10">
    <source>
        <dbReference type="PROSITE" id="PS51123"/>
    </source>
</evidence>
<keyword evidence="4" id="KW-1003">Cell membrane</keyword>
<comment type="similarity">
    <text evidence="3">Belongs to the MotB family.</text>
</comment>
<evidence type="ECO:0000256" key="4">
    <source>
        <dbReference type="ARBA" id="ARBA00022475"/>
    </source>
</evidence>
<dbReference type="Pfam" id="PF00691">
    <property type="entry name" value="OmpA"/>
    <property type="match status" value="1"/>
</dbReference>
<dbReference type="InterPro" id="IPR006665">
    <property type="entry name" value="OmpA-like"/>
</dbReference>
<dbReference type="Proteomes" id="UP000285844">
    <property type="component" value="Unassembled WGS sequence"/>
</dbReference>
<dbReference type="Proteomes" id="UP000481964">
    <property type="component" value="Unassembled WGS sequence"/>
</dbReference>
<evidence type="ECO:0000313" key="20">
    <source>
        <dbReference type="Proteomes" id="UP000285201"/>
    </source>
</evidence>
<dbReference type="EMBL" id="WKRD01000002">
    <property type="protein sequence ID" value="MSC56253.1"/>
    <property type="molecule type" value="Genomic_DNA"/>
</dbReference>
<evidence type="ECO:0000313" key="13">
    <source>
        <dbReference type="EMBL" id="MSC56253.1"/>
    </source>
</evidence>
<evidence type="ECO:0000256" key="3">
    <source>
        <dbReference type="ARBA" id="ARBA00008914"/>
    </source>
</evidence>
<dbReference type="InterPro" id="IPR025713">
    <property type="entry name" value="MotB-like_N_dom"/>
</dbReference>
<protein>
    <submittedName>
        <fullName evidence="14">Chemotaxis protein</fullName>
    </submittedName>
    <submittedName>
        <fullName evidence="11">Inner membrane lipoprotein YiaD</fullName>
    </submittedName>
    <submittedName>
        <fullName evidence="13">OmpA family protein</fullName>
    </submittedName>
</protein>
<dbReference type="GO" id="GO:0005886">
    <property type="term" value="C:plasma membrane"/>
    <property type="evidence" value="ECO:0007669"/>
    <property type="project" value="UniProtKB-SubCell"/>
</dbReference>
<evidence type="ECO:0000256" key="2">
    <source>
        <dbReference type="ARBA" id="ARBA00004442"/>
    </source>
</evidence>
<gene>
    <name evidence="11" type="primary">yiaD</name>
    <name evidence="16" type="ORF">DW007_13485</name>
    <name evidence="15" type="ORF">DW811_11120</name>
    <name evidence="14" type="ORF">DW858_11370</name>
    <name evidence="11" type="ORF">ERS852490_01265</name>
    <name evidence="12" type="ORF">ERS852492_00599</name>
    <name evidence="13" type="ORF">GKE48_02135</name>
</gene>
<evidence type="ECO:0000313" key="12">
    <source>
        <dbReference type="EMBL" id="CUQ80895.1"/>
    </source>
</evidence>
<comment type="subcellular location">
    <subcellularLocation>
        <location evidence="1">Cell membrane</location>
        <topology evidence="1">Single-pass membrane protein</topology>
    </subcellularLocation>
    <subcellularLocation>
        <location evidence="2">Cell outer membrane</location>
    </subcellularLocation>
</comment>
<organism evidence="11 17">
    <name type="scientific">Lachnospira eligens</name>
    <dbReference type="NCBI Taxonomy" id="39485"/>
    <lineage>
        <taxon>Bacteria</taxon>
        <taxon>Bacillati</taxon>
        <taxon>Bacillota</taxon>
        <taxon>Clostridia</taxon>
        <taxon>Lachnospirales</taxon>
        <taxon>Lachnospiraceae</taxon>
        <taxon>Lachnospira</taxon>
    </lineage>
</organism>
<dbReference type="EMBL" id="QSIS01000016">
    <property type="protein sequence ID" value="RHD06915.1"/>
    <property type="molecule type" value="Genomic_DNA"/>
</dbReference>
<dbReference type="EMBL" id="QSHM01000015">
    <property type="protein sequence ID" value="RHC11981.1"/>
    <property type="molecule type" value="Genomic_DNA"/>
</dbReference>
<dbReference type="InterPro" id="IPR050330">
    <property type="entry name" value="Bact_OuterMem_StrucFunc"/>
</dbReference>
<evidence type="ECO:0000256" key="5">
    <source>
        <dbReference type="ARBA" id="ARBA00022692"/>
    </source>
</evidence>
<dbReference type="InterPro" id="IPR006664">
    <property type="entry name" value="OMP_bac"/>
</dbReference>
<evidence type="ECO:0000256" key="1">
    <source>
        <dbReference type="ARBA" id="ARBA00004162"/>
    </source>
</evidence>
<keyword evidence="11" id="KW-0449">Lipoprotein</keyword>
<dbReference type="OrthoDB" id="9815217at2"/>
<dbReference type="AlphaFoldDB" id="A0A174YXZ7"/>
<dbReference type="Proteomes" id="UP000095621">
    <property type="component" value="Unassembled WGS sequence"/>
</dbReference>
<keyword evidence="6" id="KW-1133">Transmembrane helix</keyword>
<feature type="domain" description="OmpA-like" evidence="10">
    <location>
        <begin position="142"/>
        <end position="264"/>
    </location>
</feature>